<dbReference type="CDD" id="cd18548">
    <property type="entry name" value="ABC_6TM_Tm287_like"/>
    <property type="match status" value="1"/>
</dbReference>
<dbReference type="InterPro" id="IPR017871">
    <property type="entry name" value="ABC_transporter-like_CS"/>
</dbReference>
<keyword evidence="4 9" id="KW-0812">Transmembrane</keyword>
<evidence type="ECO:0000256" key="5">
    <source>
        <dbReference type="ARBA" id="ARBA00022741"/>
    </source>
</evidence>
<dbReference type="SUPFAM" id="SSF90123">
    <property type="entry name" value="ABC transporter transmembrane region"/>
    <property type="match status" value="1"/>
</dbReference>
<dbReference type="GO" id="GO:0016887">
    <property type="term" value="F:ATP hydrolysis activity"/>
    <property type="evidence" value="ECO:0007669"/>
    <property type="project" value="InterPro"/>
</dbReference>
<dbReference type="PROSITE" id="PS50893">
    <property type="entry name" value="ABC_TRANSPORTER_2"/>
    <property type="match status" value="1"/>
</dbReference>
<feature type="transmembrane region" description="Helical" evidence="9">
    <location>
        <begin position="484"/>
        <end position="504"/>
    </location>
</feature>
<dbReference type="PANTHER" id="PTHR43394">
    <property type="entry name" value="ATP-DEPENDENT PERMEASE MDL1, MITOCHONDRIAL"/>
    <property type="match status" value="1"/>
</dbReference>
<accession>A0A173SN80</accession>
<feature type="domain" description="ABC transmembrane type-1" evidence="11">
    <location>
        <begin position="240"/>
        <end position="506"/>
    </location>
</feature>
<evidence type="ECO:0000256" key="3">
    <source>
        <dbReference type="ARBA" id="ARBA00022475"/>
    </source>
</evidence>
<dbReference type="InterPro" id="IPR011527">
    <property type="entry name" value="ABC1_TM_dom"/>
</dbReference>
<comment type="subcellular location">
    <subcellularLocation>
        <location evidence="1">Cell membrane</location>
        <topology evidence="1">Multi-pass membrane protein</topology>
    </subcellularLocation>
</comment>
<dbReference type="InterPro" id="IPR039421">
    <property type="entry name" value="Type_1_exporter"/>
</dbReference>
<dbReference type="Gene3D" id="1.20.1560.10">
    <property type="entry name" value="ABC transporter type 1, transmembrane domain"/>
    <property type="match status" value="1"/>
</dbReference>
<dbReference type="RefSeq" id="WP_055156464.1">
    <property type="nucleotide sequence ID" value="NZ_CYXR01000009.1"/>
</dbReference>
<evidence type="ECO:0000256" key="9">
    <source>
        <dbReference type="SAM" id="Phobius"/>
    </source>
</evidence>
<evidence type="ECO:0000256" key="8">
    <source>
        <dbReference type="ARBA" id="ARBA00023136"/>
    </source>
</evidence>
<dbReference type="Gene3D" id="3.40.50.300">
    <property type="entry name" value="P-loop containing nucleotide triphosphate hydrolases"/>
    <property type="match status" value="1"/>
</dbReference>
<dbReference type="FunFam" id="3.40.50.300:FF:000854">
    <property type="entry name" value="Multidrug ABC transporter ATP-binding protein"/>
    <property type="match status" value="1"/>
</dbReference>
<feature type="transmembrane region" description="Helical" evidence="9">
    <location>
        <begin position="363"/>
        <end position="386"/>
    </location>
</feature>
<dbReference type="EMBL" id="CYXR01000009">
    <property type="protein sequence ID" value="CUM91159.1"/>
    <property type="molecule type" value="Genomic_DNA"/>
</dbReference>
<dbReference type="SMART" id="SM00382">
    <property type="entry name" value="AAA"/>
    <property type="match status" value="1"/>
</dbReference>
<evidence type="ECO:0000256" key="1">
    <source>
        <dbReference type="ARBA" id="ARBA00004651"/>
    </source>
</evidence>
<keyword evidence="6 12" id="KW-0067">ATP-binding</keyword>
<dbReference type="SUPFAM" id="SSF52540">
    <property type="entry name" value="P-loop containing nucleoside triphosphate hydrolases"/>
    <property type="match status" value="1"/>
</dbReference>
<protein>
    <submittedName>
        <fullName evidence="12">Probable multidrug resistance ABC transporter ATP-binding/permease protein YheI</fullName>
        <ecNumber evidence="12">3.6.3.-</ecNumber>
    </submittedName>
</protein>
<feature type="transmembrane region" description="Helical" evidence="9">
    <location>
        <begin position="443"/>
        <end position="464"/>
    </location>
</feature>
<keyword evidence="3" id="KW-1003">Cell membrane</keyword>
<organism evidence="12 13">
    <name type="scientific">Coprococcus comes</name>
    <dbReference type="NCBI Taxonomy" id="410072"/>
    <lineage>
        <taxon>Bacteria</taxon>
        <taxon>Bacillati</taxon>
        <taxon>Bacillota</taxon>
        <taxon>Clostridia</taxon>
        <taxon>Lachnospirales</taxon>
        <taxon>Lachnospiraceae</taxon>
        <taxon>Coprococcus</taxon>
    </lineage>
</organism>
<dbReference type="Proteomes" id="UP000095727">
    <property type="component" value="Unassembled WGS sequence"/>
</dbReference>
<evidence type="ECO:0000256" key="2">
    <source>
        <dbReference type="ARBA" id="ARBA00022448"/>
    </source>
</evidence>
<dbReference type="PANTHER" id="PTHR43394:SF1">
    <property type="entry name" value="ATP-BINDING CASSETTE SUB-FAMILY B MEMBER 10, MITOCHONDRIAL"/>
    <property type="match status" value="1"/>
</dbReference>
<keyword evidence="2" id="KW-0813">Transport</keyword>
<reference evidence="12 13" key="1">
    <citation type="submission" date="2015-09" db="EMBL/GenBank/DDBJ databases">
        <authorList>
            <consortium name="Pathogen Informatics"/>
        </authorList>
    </citation>
    <scope>NUCLEOTIDE SEQUENCE [LARGE SCALE GENOMIC DNA]</scope>
    <source>
        <strain evidence="12 13">2789STDY5834962</strain>
    </source>
</reference>
<dbReference type="EC" id="3.6.3.-" evidence="12"/>
<dbReference type="Pfam" id="PF00005">
    <property type="entry name" value="ABC_tran"/>
    <property type="match status" value="1"/>
</dbReference>
<name>A0A173SN80_9FIRM</name>
<feature type="domain" description="ABC transporter" evidence="10">
    <location>
        <begin position="541"/>
        <end position="776"/>
    </location>
</feature>
<evidence type="ECO:0000313" key="12">
    <source>
        <dbReference type="EMBL" id="CUM91159.1"/>
    </source>
</evidence>
<dbReference type="AlphaFoldDB" id="A0A173SN80"/>
<evidence type="ECO:0000256" key="6">
    <source>
        <dbReference type="ARBA" id="ARBA00022840"/>
    </source>
</evidence>
<proteinExistence type="predicted"/>
<dbReference type="InterPro" id="IPR027417">
    <property type="entry name" value="P-loop_NTPase"/>
</dbReference>
<dbReference type="Pfam" id="PF00664">
    <property type="entry name" value="ABC_membrane"/>
    <property type="match status" value="1"/>
</dbReference>
<dbReference type="InterPro" id="IPR003439">
    <property type="entry name" value="ABC_transporter-like_ATP-bd"/>
</dbReference>
<dbReference type="GO" id="GO:0015421">
    <property type="term" value="F:ABC-type oligopeptide transporter activity"/>
    <property type="evidence" value="ECO:0007669"/>
    <property type="project" value="TreeGrafter"/>
</dbReference>
<sequence length="797" mass="88645">MRKLFKHLKPYAATIAAIVVILIVQAYCDLSLPSYTSDIVNVGIQQGGIDEKIPDAIAEEEMNKLLLFVAEEDQQTVLDAYEKKESDSDYKYDGAIYVLKDSVKKDEEKSGKVFDILGKPMLLTYGFESGSDTTKKMEESMKENMISSIKEQAEKQAESMQSQMTDEQKAALAANPELAKKQQDEMQKNIDEQVKKIENADIFEILNMIPDEQRADVIDKISEKMDDMPDTMLEQSATSYIKETYSVLGVNTDKIQNRYILTTGGKMLALAFLGMIASVLVGLLASRVAASTGRDLRGKVFKKVVGFSNAEFDKFSTASLITRSTNDIQQIQMLAVMLLRMVMYAPIMAIGGIFKVLHTNVSMSWIIVLGVILIVMVVAVLFIVAIPKFKILQNLVDRLNLVTREILTGLPVIRAFSTEKHEEERFDKANRDLTRTNLFVNRAMTFMMPMMMLIMNGITILIVWSGAHGVSDGQMQVGDMMAFIQYTMQIIMSFLMICMISIMLPRAAVAADRVDEILTSRTAIEDPKTPEKLEESRKGEVKFDHVSFRYPGAEEDVLHDISFTAKPGQTTAIIGSTGSGKSTMINLIPRFYDVTEGTITLDGKDIRTISQHDLRDELGYVPQKGVLFSGTIESNILYGNPDGSEAEMKEAAEIAQATEFIEEKHKKYESPIAQGGSNVSGGQKQRLSIARAIAKKPKVYIFDDSFSALDYKTDVTLRAALKEKTQDSTVIIVAQRISTILHAEQIIVLDDGKIAGIGTHKELLKSCDAYYQIASSQLSEAELARDLNNENDGKEEA</sequence>
<evidence type="ECO:0000313" key="13">
    <source>
        <dbReference type="Proteomes" id="UP000095727"/>
    </source>
</evidence>
<evidence type="ECO:0000256" key="7">
    <source>
        <dbReference type="ARBA" id="ARBA00022989"/>
    </source>
</evidence>
<evidence type="ECO:0000256" key="4">
    <source>
        <dbReference type="ARBA" id="ARBA00022692"/>
    </source>
</evidence>
<keyword evidence="7 9" id="KW-1133">Transmembrane helix</keyword>
<feature type="transmembrane region" description="Helical" evidence="9">
    <location>
        <begin position="333"/>
        <end position="357"/>
    </location>
</feature>
<keyword evidence="5" id="KW-0547">Nucleotide-binding</keyword>
<gene>
    <name evidence="12" type="primary">yheI_2</name>
    <name evidence="12" type="ORF">ERS852574_01519</name>
</gene>
<dbReference type="PROSITE" id="PS50929">
    <property type="entry name" value="ABC_TM1F"/>
    <property type="match status" value="1"/>
</dbReference>
<dbReference type="GO" id="GO:0005886">
    <property type="term" value="C:plasma membrane"/>
    <property type="evidence" value="ECO:0007669"/>
    <property type="project" value="UniProtKB-SubCell"/>
</dbReference>
<feature type="transmembrane region" description="Helical" evidence="9">
    <location>
        <begin position="267"/>
        <end position="290"/>
    </location>
</feature>
<keyword evidence="12" id="KW-0378">Hydrolase</keyword>
<dbReference type="GO" id="GO:0005524">
    <property type="term" value="F:ATP binding"/>
    <property type="evidence" value="ECO:0007669"/>
    <property type="project" value="UniProtKB-KW"/>
</dbReference>
<keyword evidence="8 9" id="KW-0472">Membrane</keyword>
<dbReference type="InterPro" id="IPR003593">
    <property type="entry name" value="AAA+_ATPase"/>
</dbReference>
<dbReference type="InterPro" id="IPR036640">
    <property type="entry name" value="ABC1_TM_sf"/>
</dbReference>
<evidence type="ECO:0000259" key="11">
    <source>
        <dbReference type="PROSITE" id="PS50929"/>
    </source>
</evidence>
<dbReference type="PROSITE" id="PS00211">
    <property type="entry name" value="ABC_TRANSPORTER_1"/>
    <property type="match status" value="1"/>
</dbReference>
<evidence type="ECO:0000259" key="10">
    <source>
        <dbReference type="PROSITE" id="PS50893"/>
    </source>
</evidence>